<keyword evidence="9" id="KW-1185">Reference proteome</keyword>
<evidence type="ECO:0000256" key="5">
    <source>
        <dbReference type="ARBA" id="ARBA00023002"/>
    </source>
</evidence>
<feature type="compositionally biased region" description="Pro residues" evidence="6">
    <location>
        <begin position="554"/>
        <end position="564"/>
    </location>
</feature>
<gene>
    <name evidence="8" type="ORF">ACHAWU_003682</name>
</gene>
<evidence type="ECO:0000313" key="9">
    <source>
        <dbReference type="Proteomes" id="UP001530293"/>
    </source>
</evidence>
<dbReference type="InterPro" id="IPR052582">
    <property type="entry name" value="tRNA-DUS-like"/>
</dbReference>
<feature type="compositionally biased region" description="Low complexity" evidence="6">
    <location>
        <begin position="61"/>
        <end position="90"/>
    </location>
</feature>
<evidence type="ECO:0000313" key="8">
    <source>
        <dbReference type="EMBL" id="KAL3771507.1"/>
    </source>
</evidence>
<evidence type="ECO:0000256" key="6">
    <source>
        <dbReference type="SAM" id="MobiDB-lite"/>
    </source>
</evidence>
<dbReference type="GO" id="GO:0016491">
    <property type="term" value="F:oxidoreductase activity"/>
    <property type="evidence" value="ECO:0007669"/>
    <property type="project" value="UniProtKB-KW"/>
</dbReference>
<sequence>MRFPISDADVIPECILIYYHHHLSSSNQRRELECGTKRIKAIQLDMEDSDHEPPVDVLQDASSSAPPSSLQNSMPSLPSSSSSSSTSNIDLSIMSPQDAANHLFKNSEILAPMVRASTTPLRTLALSHGASLVYTEELVDRSISASERIVNTELGTIDYRVPKHTYSLKVQKRMAADKDNPDSENGAILLRIDPIVERNKLIYQIGTGESNLALEAATKVISDVNGIDINMGCPKKFSVSGGMGSALLSDTKRACDIISTLRRNLSKPVSAKIRLLDPEDPRPTIDFVKALISSGANAITIHGRIVGDESHTMARWTTLVEVVRQLKQTESVPIIVNGDLYTRADILEIKSRSLCDGVMLARPALYNVSLFRKGEAEETTSTTDEIPLPQFQSTDHSGYYGYNSPLLHSRTSVVQEYLAHCIRYRAHSKNAKYVVCEMMNSRRAPTNRVPYLNMQYESGQTIATVCKCRSLDDLVKVWDVKYTIPFPKTTTQAKNAETTTTGIDLHNYDDRYFLDHDKFLSERGKDGVVDTTAASNMASNGEGDEKKLEDVCDVPPPVLKRPKL</sequence>
<dbReference type="Pfam" id="PF01207">
    <property type="entry name" value="Dus"/>
    <property type="match status" value="1"/>
</dbReference>
<dbReference type="AlphaFoldDB" id="A0ABD3N666"/>
<dbReference type="Proteomes" id="UP001530293">
    <property type="component" value="Unassembled WGS sequence"/>
</dbReference>
<dbReference type="GO" id="GO:0002943">
    <property type="term" value="P:tRNA dihydrouridine synthesis"/>
    <property type="evidence" value="ECO:0007669"/>
    <property type="project" value="UniProtKB-ARBA"/>
</dbReference>
<keyword evidence="4" id="KW-0819">tRNA processing</keyword>
<keyword evidence="2" id="KW-0285">Flavoprotein</keyword>
<comment type="cofactor">
    <cofactor evidence="1">
        <name>FMN</name>
        <dbReference type="ChEBI" id="CHEBI:58210"/>
    </cofactor>
</comment>
<dbReference type="InterPro" id="IPR018517">
    <property type="entry name" value="tRNA_hU_synthase_CS"/>
</dbReference>
<feature type="region of interest" description="Disordered" evidence="6">
    <location>
        <begin position="45"/>
        <end position="90"/>
    </location>
</feature>
<evidence type="ECO:0000256" key="4">
    <source>
        <dbReference type="ARBA" id="ARBA00022694"/>
    </source>
</evidence>
<reference evidence="8 9" key="1">
    <citation type="submission" date="2024-10" db="EMBL/GenBank/DDBJ databases">
        <title>Updated reference genomes for cyclostephanoid diatoms.</title>
        <authorList>
            <person name="Roberts W.R."/>
            <person name="Alverson A.J."/>
        </authorList>
    </citation>
    <scope>NUCLEOTIDE SEQUENCE [LARGE SCALE GENOMIC DNA]</scope>
    <source>
        <strain evidence="8 9">AJA232-27</strain>
    </source>
</reference>
<accession>A0ABD3N666</accession>
<organism evidence="8 9">
    <name type="scientific">Discostella pseudostelligera</name>
    <dbReference type="NCBI Taxonomy" id="259834"/>
    <lineage>
        <taxon>Eukaryota</taxon>
        <taxon>Sar</taxon>
        <taxon>Stramenopiles</taxon>
        <taxon>Ochrophyta</taxon>
        <taxon>Bacillariophyta</taxon>
        <taxon>Coscinodiscophyceae</taxon>
        <taxon>Thalassiosirophycidae</taxon>
        <taxon>Stephanodiscales</taxon>
        <taxon>Stephanodiscaceae</taxon>
        <taxon>Discostella</taxon>
    </lineage>
</organism>
<dbReference type="InterPro" id="IPR035587">
    <property type="entry name" value="DUS-like_FMN-bd"/>
</dbReference>
<dbReference type="SUPFAM" id="SSF51395">
    <property type="entry name" value="FMN-linked oxidoreductases"/>
    <property type="match status" value="1"/>
</dbReference>
<dbReference type="CDD" id="cd02801">
    <property type="entry name" value="DUS_like_FMN"/>
    <property type="match status" value="1"/>
</dbReference>
<feature type="domain" description="DUS-like FMN-binding" evidence="7">
    <location>
        <begin position="110"/>
        <end position="384"/>
    </location>
</feature>
<dbReference type="Gene3D" id="3.20.20.70">
    <property type="entry name" value="Aldolase class I"/>
    <property type="match status" value="1"/>
</dbReference>
<evidence type="ECO:0000256" key="1">
    <source>
        <dbReference type="ARBA" id="ARBA00001917"/>
    </source>
</evidence>
<comment type="caution">
    <text evidence="8">The sequence shown here is derived from an EMBL/GenBank/DDBJ whole genome shotgun (WGS) entry which is preliminary data.</text>
</comment>
<keyword evidence="5" id="KW-0560">Oxidoreductase</keyword>
<dbReference type="EMBL" id="JALLBG020000023">
    <property type="protein sequence ID" value="KAL3771507.1"/>
    <property type="molecule type" value="Genomic_DNA"/>
</dbReference>
<dbReference type="PROSITE" id="PS01136">
    <property type="entry name" value="UPF0034"/>
    <property type="match status" value="1"/>
</dbReference>
<evidence type="ECO:0000256" key="2">
    <source>
        <dbReference type="ARBA" id="ARBA00022630"/>
    </source>
</evidence>
<evidence type="ECO:0000256" key="3">
    <source>
        <dbReference type="ARBA" id="ARBA00022643"/>
    </source>
</evidence>
<protein>
    <recommendedName>
        <fullName evidence="7">DUS-like FMN-binding domain-containing protein</fullName>
    </recommendedName>
</protein>
<feature type="region of interest" description="Disordered" evidence="6">
    <location>
        <begin position="534"/>
        <end position="564"/>
    </location>
</feature>
<dbReference type="PANTHER" id="PTHR45936">
    <property type="entry name" value="TRNA-DIHYDROURIDINE(20) SYNTHASE [NAD(P)+]-LIKE"/>
    <property type="match status" value="1"/>
</dbReference>
<dbReference type="InterPro" id="IPR013785">
    <property type="entry name" value="Aldolase_TIM"/>
</dbReference>
<dbReference type="PANTHER" id="PTHR45936:SF1">
    <property type="entry name" value="TRNA-DIHYDROURIDINE(20) SYNTHASE [NAD(P)+]-LIKE"/>
    <property type="match status" value="1"/>
</dbReference>
<evidence type="ECO:0000259" key="7">
    <source>
        <dbReference type="Pfam" id="PF01207"/>
    </source>
</evidence>
<proteinExistence type="predicted"/>
<name>A0ABD3N666_9STRA</name>
<keyword evidence="3" id="KW-0288">FMN</keyword>